<organism evidence="3 4">
    <name type="scientific">Stigmatella aurantiaca</name>
    <dbReference type="NCBI Taxonomy" id="41"/>
    <lineage>
        <taxon>Bacteria</taxon>
        <taxon>Pseudomonadati</taxon>
        <taxon>Myxococcota</taxon>
        <taxon>Myxococcia</taxon>
        <taxon>Myxococcales</taxon>
        <taxon>Cystobacterineae</taxon>
        <taxon>Archangiaceae</taxon>
        <taxon>Stigmatella</taxon>
    </lineage>
</organism>
<dbReference type="RefSeq" id="WP_143101632.1">
    <property type="nucleotide sequence ID" value="NZ_FOAP01000023.1"/>
</dbReference>
<feature type="region of interest" description="Disordered" evidence="1">
    <location>
        <begin position="590"/>
        <end position="609"/>
    </location>
</feature>
<evidence type="ECO:0000313" key="4">
    <source>
        <dbReference type="Proteomes" id="UP000182719"/>
    </source>
</evidence>
<dbReference type="EMBL" id="FOAP01000023">
    <property type="protein sequence ID" value="SEM80331.1"/>
    <property type="molecule type" value="Genomic_DNA"/>
</dbReference>
<protein>
    <recommendedName>
        <fullName evidence="5">Glycosyltransferase RgtA/B/C/D-like domain-containing protein</fullName>
    </recommendedName>
</protein>
<feature type="transmembrane region" description="Helical" evidence="2">
    <location>
        <begin position="310"/>
        <end position="329"/>
    </location>
</feature>
<sequence length="609" mass="66615">MNPRVEPWLTAGVLLVAMAGLAYHCHYLAVPIVDDAAISLAYGLTFFSGEGLRVTPASQPVEGFSNPLWTLLLGLSHPLHLKPVAFTHGLGIVFGVLALPAVAAWGPAAEGRRWRLEDAVAPCVAALNPTYAYWISSGMETGLEAFLLGLSGFFLLRELRTGRTAHVGWALGLLCLTRPEGVLFTTAAGALWVGSRALERRWPGRQELRIFLWLLALVGGWLAVRWCYFADWLPNTYYAKQFWEFNAAAYFRNFWLTYQPLCVLAAAGWLFGLAGRGAVARQTVLALLYMGCGLYFVWSAKGDWMREWRFFAPLVPLLGAAMAVGLSGARAMSAQWVAQGRGRMPARLSLVAVTGAALTVGVPGLRASIARAPEVQANPELPYAVIAGNFRRVRTQTQALGQVHPLLGYPDLGGQAMVLRGAEIIDVAGLADYAVAHHANNYPALEDYLLSEGPCILLDAHGPSGHLAGFQKLMGNYHSIGSSFFMLNGLTPTEDPRCPEGKAATLALDPAAQLQRFEQEIREDQAQRALHRWRCVHAYTAAEQLPDEASRERLAELADQRGDALVREGHLLPALRQYSLATLLDEGNAHRRRKAEKLRGRIYPRPQGP</sequence>
<feature type="transmembrane region" description="Helical" evidence="2">
    <location>
        <begin position="350"/>
        <end position="369"/>
    </location>
</feature>
<evidence type="ECO:0000313" key="3">
    <source>
        <dbReference type="EMBL" id="SEM80331.1"/>
    </source>
</evidence>
<evidence type="ECO:0000256" key="1">
    <source>
        <dbReference type="SAM" id="MobiDB-lite"/>
    </source>
</evidence>
<name>A0A1H8BBJ2_STIAU</name>
<reference evidence="4" key="1">
    <citation type="submission" date="2016-10" db="EMBL/GenBank/DDBJ databases">
        <authorList>
            <person name="Varghese N."/>
            <person name="Submissions S."/>
        </authorList>
    </citation>
    <scope>NUCLEOTIDE SEQUENCE [LARGE SCALE GENOMIC DNA]</scope>
    <source>
        <strain evidence="4">DSM 17044</strain>
    </source>
</reference>
<keyword evidence="4" id="KW-1185">Reference proteome</keyword>
<feature type="transmembrane region" description="Helical" evidence="2">
    <location>
        <begin position="210"/>
        <end position="233"/>
    </location>
</feature>
<feature type="transmembrane region" description="Helical" evidence="2">
    <location>
        <begin position="279"/>
        <end position="298"/>
    </location>
</feature>
<proteinExistence type="predicted"/>
<evidence type="ECO:0000256" key="2">
    <source>
        <dbReference type="SAM" id="Phobius"/>
    </source>
</evidence>
<keyword evidence="2" id="KW-0472">Membrane</keyword>
<feature type="transmembrane region" description="Helical" evidence="2">
    <location>
        <begin position="85"/>
        <end position="106"/>
    </location>
</feature>
<dbReference type="AlphaFoldDB" id="A0A1H8BBJ2"/>
<gene>
    <name evidence="3" type="ORF">SAMN05444354_12388</name>
</gene>
<keyword evidence="2" id="KW-0812">Transmembrane</keyword>
<accession>A0A1H8BBJ2</accession>
<feature type="transmembrane region" description="Helical" evidence="2">
    <location>
        <begin position="253"/>
        <end position="272"/>
    </location>
</feature>
<dbReference type="OrthoDB" id="5498145at2"/>
<evidence type="ECO:0008006" key="5">
    <source>
        <dbReference type="Google" id="ProtNLM"/>
    </source>
</evidence>
<keyword evidence="2" id="KW-1133">Transmembrane helix</keyword>
<feature type="compositionally biased region" description="Basic residues" evidence="1">
    <location>
        <begin position="590"/>
        <end position="602"/>
    </location>
</feature>
<dbReference type="Proteomes" id="UP000182719">
    <property type="component" value="Unassembled WGS sequence"/>
</dbReference>